<keyword evidence="3" id="KW-1185">Reference proteome</keyword>
<evidence type="ECO:0000256" key="1">
    <source>
        <dbReference type="SAM" id="Phobius"/>
    </source>
</evidence>
<organism evidence="2 3">
    <name type="scientific">Holothuria leucospilota</name>
    <name type="common">Black long sea cucumber</name>
    <name type="synonym">Mertensiothuria leucospilota</name>
    <dbReference type="NCBI Taxonomy" id="206669"/>
    <lineage>
        <taxon>Eukaryota</taxon>
        <taxon>Metazoa</taxon>
        <taxon>Echinodermata</taxon>
        <taxon>Eleutherozoa</taxon>
        <taxon>Echinozoa</taxon>
        <taxon>Holothuroidea</taxon>
        <taxon>Aspidochirotacea</taxon>
        <taxon>Aspidochirotida</taxon>
        <taxon>Holothuriidae</taxon>
        <taxon>Holothuria</taxon>
    </lineage>
</organism>
<protein>
    <submittedName>
        <fullName evidence="2">Uncharacterized protein</fullName>
    </submittedName>
</protein>
<evidence type="ECO:0000313" key="3">
    <source>
        <dbReference type="Proteomes" id="UP001152320"/>
    </source>
</evidence>
<name>A0A9Q0YPA0_HOLLE</name>
<gene>
    <name evidence="2" type="ORF">HOLleu_33772</name>
</gene>
<dbReference type="AlphaFoldDB" id="A0A9Q0YPA0"/>
<feature type="transmembrane region" description="Helical" evidence="1">
    <location>
        <begin position="56"/>
        <end position="76"/>
    </location>
</feature>
<dbReference type="EMBL" id="JAIZAY010000017">
    <property type="protein sequence ID" value="KAJ8026038.1"/>
    <property type="molecule type" value="Genomic_DNA"/>
</dbReference>
<keyword evidence="1" id="KW-1133">Transmembrane helix</keyword>
<comment type="caution">
    <text evidence="2">The sequence shown here is derived from an EMBL/GenBank/DDBJ whole genome shotgun (WGS) entry which is preliminary data.</text>
</comment>
<feature type="transmembrane region" description="Helical" evidence="1">
    <location>
        <begin position="82"/>
        <end position="104"/>
    </location>
</feature>
<proteinExistence type="predicted"/>
<evidence type="ECO:0000313" key="2">
    <source>
        <dbReference type="EMBL" id="KAJ8026038.1"/>
    </source>
</evidence>
<dbReference type="Proteomes" id="UP001152320">
    <property type="component" value="Chromosome 17"/>
</dbReference>
<keyword evidence="1" id="KW-0812">Transmembrane</keyword>
<accession>A0A9Q0YPA0</accession>
<keyword evidence="1" id="KW-0472">Membrane</keyword>
<feature type="transmembrane region" description="Helical" evidence="1">
    <location>
        <begin position="14"/>
        <end position="35"/>
    </location>
</feature>
<reference evidence="2" key="1">
    <citation type="submission" date="2021-10" db="EMBL/GenBank/DDBJ databases">
        <title>Tropical sea cucumber genome reveals ecological adaptation and Cuvierian tubules defense mechanism.</title>
        <authorList>
            <person name="Chen T."/>
        </authorList>
    </citation>
    <scope>NUCLEOTIDE SEQUENCE</scope>
    <source>
        <strain evidence="2">Nanhai2018</strain>
        <tissue evidence="2">Muscle</tissue>
    </source>
</reference>
<sequence>MARSVGSTTVWLDLVVPVAGFVGTWVGFLGTYDWIVRTMVGFGGTYSMARFIDTMVEFGGIYVLLGLLIHGMDLVVPMAGLFVLWLNVVVPAVWLGLLIPWLVLEKEVDKVNSTVTCVLKSSQGNVPKTFSRVELNTNLHQPPSNWLKSGTPIDARNTWVRGGSGYFSS</sequence>